<organism evidence="1 2">
    <name type="scientific">Paramuricea clavata</name>
    <name type="common">Red gorgonian</name>
    <name type="synonym">Violescent sea-whip</name>
    <dbReference type="NCBI Taxonomy" id="317549"/>
    <lineage>
        <taxon>Eukaryota</taxon>
        <taxon>Metazoa</taxon>
        <taxon>Cnidaria</taxon>
        <taxon>Anthozoa</taxon>
        <taxon>Octocorallia</taxon>
        <taxon>Malacalcyonacea</taxon>
        <taxon>Plexauridae</taxon>
        <taxon>Paramuricea</taxon>
    </lineage>
</organism>
<dbReference type="AlphaFoldDB" id="A0A6S7IQ51"/>
<protein>
    <submittedName>
        <fullName evidence="1">Uncharacterized protein</fullName>
    </submittedName>
</protein>
<dbReference type="EMBL" id="CACRXK020010226">
    <property type="protein sequence ID" value="CAB4018940.1"/>
    <property type="molecule type" value="Genomic_DNA"/>
</dbReference>
<gene>
    <name evidence="1" type="ORF">PACLA_8A077577</name>
</gene>
<dbReference type="PANTHER" id="PTHR37984">
    <property type="entry name" value="PROTEIN CBG26694"/>
    <property type="match status" value="1"/>
</dbReference>
<dbReference type="Proteomes" id="UP001152795">
    <property type="component" value="Unassembled WGS sequence"/>
</dbReference>
<dbReference type="InterPro" id="IPR050951">
    <property type="entry name" value="Retrovirus_Pol_polyprotein"/>
</dbReference>
<evidence type="ECO:0000313" key="2">
    <source>
        <dbReference type="Proteomes" id="UP001152795"/>
    </source>
</evidence>
<name>A0A6S7IQ51_PARCT</name>
<dbReference type="OrthoDB" id="8067233at2759"/>
<evidence type="ECO:0000313" key="1">
    <source>
        <dbReference type="EMBL" id="CAB4018940.1"/>
    </source>
</evidence>
<reference evidence="1" key="1">
    <citation type="submission" date="2020-04" db="EMBL/GenBank/DDBJ databases">
        <authorList>
            <person name="Alioto T."/>
            <person name="Alioto T."/>
            <person name="Gomez Garrido J."/>
        </authorList>
    </citation>
    <scope>NUCLEOTIDE SEQUENCE</scope>
    <source>
        <strain evidence="1">A484AB</strain>
    </source>
</reference>
<comment type="caution">
    <text evidence="1">The sequence shown here is derived from an EMBL/GenBank/DDBJ whole genome shotgun (WGS) entry which is preliminary data.</text>
</comment>
<sequence length="244" mass="27476">KSKQIANLPVNKGFICSTSTKRGHDHLQNKNDTPSVTVVMGKSYWGEIKALKVNQATDNETQVLIAEQYPLPRIEDIFANLAGVSAVLQGLKSHKWKWTEQYPSQRRSATGFEYDIEYKNTKEHCNADGLSRLPLPMTEKEDTAVDAAEVFHATQLNILPVTSESVAKETNRDPILARVYDSIVKGWSARFEGDKPYHDRHSELTVHQGCILWGMTYRQDEGPITKLCVVAKHQPTVGERSENL</sequence>
<feature type="non-terminal residue" evidence="1">
    <location>
        <position position="244"/>
    </location>
</feature>
<proteinExistence type="predicted"/>
<dbReference type="PANTHER" id="PTHR37984:SF14">
    <property type="entry name" value="RIBONUCLEASE H"/>
    <property type="match status" value="1"/>
</dbReference>
<keyword evidence="2" id="KW-1185">Reference proteome</keyword>
<accession>A0A6S7IQ51</accession>